<evidence type="ECO:0000313" key="2">
    <source>
        <dbReference type="Proteomes" id="UP000489600"/>
    </source>
</evidence>
<evidence type="ECO:0000313" key="1">
    <source>
        <dbReference type="EMBL" id="VVA99810.1"/>
    </source>
</evidence>
<keyword evidence="2" id="KW-1185">Reference proteome</keyword>
<reference evidence="1" key="1">
    <citation type="submission" date="2019-07" db="EMBL/GenBank/DDBJ databases">
        <authorList>
            <person name="Dittberner H."/>
        </authorList>
    </citation>
    <scope>NUCLEOTIDE SEQUENCE [LARGE SCALE GENOMIC DNA]</scope>
</reference>
<organism evidence="1 2">
    <name type="scientific">Arabis nemorensis</name>
    <dbReference type="NCBI Taxonomy" id="586526"/>
    <lineage>
        <taxon>Eukaryota</taxon>
        <taxon>Viridiplantae</taxon>
        <taxon>Streptophyta</taxon>
        <taxon>Embryophyta</taxon>
        <taxon>Tracheophyta</taxon>
        <taxon>Spermatophyta</taxon>
        <taxon>Magnoliopsida</taxon>
        <taxon>eudicotyledons</taxon>
        <taxon>Gunneridae</taxon>
        <taxon>Pentapetalae</taxon>
        <taxon>rosids</taxon>
        <taxon>malvids</taxon>
        <taxon>Brassicales</taxon>
        <taxon>Brassicaceae</taxon>
        <taxon>Arabideae</taxon>
        <taxon>Arabis</taxon>
    </lineage>
</organism>
<name>A0A565BG21_9BRAS</name>
<sequence length="59" mass="6282">MSIVIQFLDGVAQLPQNLLEIVKARENVAATGEKAAESLAQPSSVATLTFTEPFVSHGR</sequence>
<dbReference type="Proteomes" id="UP000489600">
    <property type="component" value="Unassembled WGS sequence"/>
</dbReference>
<gene>
    <name evidence="1" type="ORF">ANE_LOCUS10255</name>
</gene>
<dbReference type="AlphaFoldDB" id="A0A565BG21"/>
<dbReference type="OrthoDB" id="543442at2759"/>
<dbReference type="EMBL" id="CABITT030000003">
    <property type="protein sequence ID" value="VVA99810.1"/>
    <property type="molecule type" value="Genomic_DNA"/>
</dbReference>
<proteinExistence type="predicted"/>
<accession>A0A565BG21</accession>
<protein>
    <submittedName>
        <fullName evidence="1">Uncharacterized protein</fullName>
    </submittedName>
</protein>
<comment type="caution">
    <text evidence="1">The sequence shown here is derived from an EMBL/GenBank/DDBJ whole genome shotgun (WGS) entry which is preliminary data.</text>
</comment>